<proteinExistence type="predicted"/>
<dbReference type="EMBL" id="MU865951">
    <property type="protein sequence ID" value="KAK4447286.1"/>
    <property type="molecule type" value="Genomic_DNA"/>
</dbReference>
<reference evidence="1" key="2">
    <citation type="submission" date="2023-05" db="EMBL/GenBank/DDBJ databases">
        <authorList>
            <consortium name="Lawrence Berkeley National Laboratory"/>
            <person name="Steindorff A."/>
            <person name="Hensen N."/>
            <person name="Bonometti L."/>
            <person name="Westerberg I."/>
            <person name="Brannstrom I.O."/>
            <person name="Guillou S."/>
            <person name="Cros-Aarteil S."/>
            <person name="Calhoun S."/>
            <person name="Haridas S."/>
            <person name="Kuo A."/>
            <person name="Mondo S."/>
            <person name="Pangilinan J."/>
            <person name="Riley R."/>
            <person name="Labutti K."/>
            <person name="Andreopoulos B."/>
            <person name="Lipzen A."/>
            <person name="Chen C."/>
            <person name="Yanf M."/>
            <person name="Daum C."/>
            <person name="Ng V."/>
            <person name="Clum A."/>
            <person name="Ohm R."/>
            <person name="Martin F."/>
            <person name="Silar P."/>
            <person name="Natvig D."/>
            <person name="Lalanne C."/>
            <person name="Gautier V."/>
            <person name="Ament-Velasquez S.L."/>
            <person name="Kruys A."/>
            <person name="Hutchinson M.I."/>
            <person name="Powell A.J."/>
            <person name="Barry K."/>
            <person name="Miller A.N."/>
            <person name="Grigoriev I.V."/>
            <person name="Debuchy R."/>
            <person name="Gladieux P."/>
            <person name="Thoren M.H."/>
            <person name="Johannesson H."/>
        </authorList>
    </citation>
    <scope>NUCLEOTIDE SEQUENCE</scope>
    <source>
        <strain evidence="1">PSN243</strain>
    </source>
</reference>
<evidence type="ECO:0000313" key="2">
    <source>
        <dbReference type="Proteomes" id="UP001321760"/>
    </source>
</evidence>
<dbReference type="PANTHER" id="PTHR38797">
    <property type="entry name" value="NUCLEAR PORE COMPLEX PROTEIN NUP85-RELATED"/>
    <property type="match status" value="1"/>
</dbReference>
<protein>
    <submittedName>
        <fullName evidence="1">Uncharacterized protein</fullName>
    </submittedName>
</protein>
<gene>
    <name evidence="1" type="ORF">QBC34DRAFT_410245</name>
</gene>
<name>A0AAV9GHS6_9PEZI</name>
<organism evidence="1 2">
    <name type="scientific">Podospora aff. communis PSN243</name>
    <dbReference type="NCBI Taxonomy" id="3040156"/>
    <lineage>
        <taxon>Eukaryota</taxon>
        <taxon>Fungi</taxon>
        <taxon>Dikarya</taxon>
        <taxon>Ascomycota</taxon>
        <taxon>Pezizomycotina</taxon>
        <taxon>Sordariomycetes</taxon>
        <taxon>Sordariomycetidae</taxon>
        <taxon>Sordariales</taxon>
        <taxon>Podosporaceae</taxon>
        <taxon>Podospora</taxon>
    </lineage>
</organism>
<dbReference type="Proteomes" id="UP001321760">
    <property type="component" value="Unassembled WGS sequence"/>
</dbReference>
<accession>A0AAV9GHS6</accession>
<dbReference type="Pfam" id="PF12311">
    <property type="entry name" value="DUF3632"/>
    <property type="match status" value="1"/>
</dbReference>
<sequence length="385" mass="43671">MNPSVEACRAFQSCFAKGAFPAHLPVRRALSHPRVRLNISYSSSTQHPSARWLPPRHNPCTHANRHLIMTNTRALSTQPDTGSSDTSISQRFEELKAEDLSDNETKILSILETVILSGLADNNIPATASAALDNLCYELCFPPESRPEPDNSSLEEFLYYLWELLISLMKSVPHDHPKQDLTISFLSELHLRARTTVSIWGKESRLWRDLPLLSSFLREAWTDPSYTTDHPAPKAITEWLNLNAFTARLTTASLLDRPIYPLLELKAALEEESHSSPAIRDYRLLVASHWILLSGKHLFRDAFRGDSLSEDDLTATEPGPLYTGKPGLYMERWWFWLKRFEELSGDVDGEVRRAVERAVECMREVVREDGRVEVHRLGGDVDGDV</sequence>
<dbReference type="PANTHER" id="PTHR38797:SF4">
    <property type="entry name" value="NUCLEAR PORE COMPLEX PROTEIN NUP85"/>
    <property type="match status" value="1"/>
</dbReference>
<dbReference type="AlphaFoldDB" id="A0AAV9GHS6"/>
<dbReference type="InterPro" id="IPR022085">
    <property type="entry name" value="OpdG"/>
</dbReference>
<comment type="caution">
    <text evidence="1">The sequence shown here is derived from an EMBL/GenBank/DDBJ whole genome shotgun (WGS) entry which is preliminary data.</text>
</comment>
<keyword evidence="2" id="KW-1185">Reference proteome</keyword>
<evidence type="ECO:0000313" key="1">
    <source>
        <dbReference type="EMBL" id="KAK4447286.1"/>
    </source>
</evidence>
<dbReference type="InterPro" id="IPR053204">
    <property type="entry name" value="Oxopyrrolidines_Biosynth-assoc"/>
</dbReference>
<reference evidence="1" key="1">
    <citation type="journal article" date="2023" name="Mol. Phylogenet. Evol.">
        <title>Genome-scale phylogeny and comparative genomics of the fungal order Sordariales.</title>
        <authorList>
            <person name="Hensen N."/>
            <person name="Bonometti L."/>
            <person name="Westerberg I."/>
            <person name="Brannstrom I.O."/>
            <person name="Guillou S."/>
            <person name="Cros-Aarteil S."/>
            <person name="Calhoun S."/>
            <person name="Haridas S."/>
            <person name="Kuo A."/>
            <person name="Mondo S."/>
            <person name="Pangilinan J."/>
            <person name="Riley R."/>
            <person name="LaButti K."/>
            <person name="Andreopoulos B."/>
            <person name="Lipzen A."/>
            <person name="Chen C."/>
            <person name="Yan M."/>
            <person name="Daum C."/>
            <person name="Ng V."/>
            <person name="Clum A."/>
            <person name="Steindorff A."/>
            <person name="Ohm R.A."/>
            <person name="Martin F."/>
            <person name="Silar P."/>
            <person name="Natvig D.O."/>
            <person name="Lalanne C."/>
            <person name="Gautier V."/>
            <person name="Ament-Velasquez S.L."/>
            <person name="Kruys A."/>
            <person name="Hutchinson M.I."/>
            <person name="Powell A.J."/>
            <person name="Barry K."/>
            <person name="Miller A.N."/>
            <person name="Grigoriev I.V."/>
            <person name="Debuchy R."/>
            <person name="Gladieux P."/>
            <person name="Hiltunen Thoren M."/>
            <person name="Johannesson H."/>
        </authorList>
    </citation>
    <scope>NUCLEOTIDE SEQUENCE</scope>
    <source>
        <strain evidence="1">PSN243</strain>
    </source>
</reference>